<feature type="binding site" evidence="7">
    <location>
        <begin position="254"/>
        <end position="257"/>
    </location>
    <ligand>
        <name>GTP</name>
        <dbReference type="ChEBI" id="CHEBI:37565"/>
    </ligand>
</feature>
<dbReference type="EMBL" id="JNFA01000023">
    <property type="protein sequence ID" value="KGL40837.1"/>
    <property type="molecule type" value="Genomic_DNA"/>
</dbReference>
<dbReference type="FunFam" id="3.40.50.300:FF:001198">
    <property type="entry name" value="GTPase HflX"/>
    <property type="match status" value="1"/>
</dbReference>
<dbReference type="GO" id="GO:0005737">
    <property type="term" value="C:cytoplasm"/>
    <property type="evidence" value="ECO:0007669"/>
    <property type="project" value="UniProtKB-SubCell"/>
</dbReference>
<evidence type="ECO:0000256" key="1">
    <source>
        <dbReference type="ARBA" id="ARBA00022490"/>
    </source>
</evidence>
<dbReference type="InterPro" id="IPR006073">
    <property type="entry name" value="GTP-bd"/>
</dbReference>
<dbReference type="GO" id="GO:0043022">
    <property type="term" value="F:ribosome binding"/>
    <property type="evidence" value="ECO:0007669"/>
    <property type="project" value="TreeGrafter"/>
</dbReference>
<evidence type="ECO:0000256" key="3">
    <source>
        <dbReference type="ARBA" id="ARBA00022741"/>
    </source>
</evidence>
<feature type="binding site" evidence="7">
    <location>
        <begin position="341"/>
        <end position="343"/>
    </location>
    <ligand>
        <name>GTP</name>
        <dbReference type="ChEBI" id="CHEBI:37565"/>
    </ligand>
</feature>
<feature type="binding site" evidence="7">
    <location>
        <begin position="320"/>
        <end position="323"/>
    </location>
    <ligand>
        <name>GTP</name>
        <dbReference type="ChEBI" id="CHEBI:37565"/>
    </ligand>
</feature>
<evidence type="ECO:0000256" key="7">
    <source>
        <dbReference type="PIRSR" id="PIRSR006809-1"/>
    </source>
</evidence>
<dbReference type="GO" id="GO:0046872">
    <property type="term" value="F:metal ion binding"/>
    <property type="evidence" value="ECO:0007669"/>
    <property type="project" value="UniProtKB-KW"/>
</dbReference>
<dbReference type="Gene3D" id="3.40.50.300">
    <property type="entry name" value="P-loop containing nucleotide triphosphate hydrolases"/>
    <property type="match status" value="1"/>
</dbReference>
<dbReference type="GO" id="GO:0003924">
    <property type="term" value="F:GTPase activity"/>
    <property type="evidence" value="ECO:0007669"/>
    <property type="project" value="UniProtKB-UniRule"/>
</dbReference>
<dbReference type="RefSeq" id="WP_052167625.1">
    <property type="nucleotide sequence ID" value="NZ_CBCSHQ010000004.1"/>
</dbReference>
<feature type="binding site" evidence="7">
    <location>
        <begin position="200"/>
        <end position="207"/>
    </location>
    <ligand>
        <name>GTP</name>
        <dbReference type="ChEBI" id="CHEBI:37565"/>
    </ligand>
</feature>
<dbReference type="InterPro" id="IPR016496">
    <property type="entry name" value="GTPase_HflX"/>
</dbReference>
<dbReference type="InterPro" id="IPR030394">
    <property type="entry name" value="G_HFLX_dom"/>
</dbReference>
<dbReference type="PRINTS" id="PR00326">
    <property type="entry name" value="GTP1OBG"/>
</dbReference>
<accession>A0A099W760</accession>
<keyword evidence="10" id="KW-1185">Reference proteome</keyword>
<comment type="similarity">
    <text evidence="6">Belongs to the TRAFAC class OBG-HflX-like GTPase superfamily. HflX GTPase family.</text>
</comment>
<dbReference type="PANTHER" id="PTHR10229:SF4">
    <property type="entry name" value="GTPASE HFLX"/>
    <property type="match status" value="1"/>
</dbReference>
<dbReference type="GeneID" id="58717664"/>
<dbReference type="NCBIfam" id="TIGR03156">
    <property type="entry name" value="GTP_HflX"/>
    <property type="match status" value="1"/>
</dbReference>
<comment type="subcellular location">
    <subcellularLocation>
        <location evidence="6">Cytoplasm</location>
    </subcellularLocation>
    <text evidence="6">May associate with membranes.</text>
</comment>
<dbReference type="Pfam" id="PF01926">
    <property type="entry name" value="MMR_HSR1"/>
    <property type="match status" value="1"/>
</dbReference>
<dbReference type="PIRSF" id="PIRSF006809">
    <property type="entry name" value="GTP-binding_hflX_prd"/>
    <property type="match status" value="1"/>
</dbReference>
<gene>
    <name evidence="6" type="primary">hflX</name>
    <name evidence="9" type="ORF">EP57_09790</name>
</gene>
<evidence type="ECO:0000256" key="2">
    <source>
        <dbReference type="ARBA" id="ARBA00022723"/>
    </source>
</evidence>
<keyword evidence="2 8" id="KW-0479">Metal-binding</keyword>
<keyword evidence="3 6" id="KW-0547">Nucleotide-binding</keyword>
<keyword evidence="5 6" id="KW-0342">GTP-binding</keyword>
<comment type="cofactor">
    <cofactor evidence="8">
        <name>Mg(2+)</name>
        <dbReference type="ChEBI" id="CHEBI:18420"/>
    </cofactor>
</comment>
<protein>
    <recommendedName>
        <fullName evidence="6">GTPase HflX</fullName>
    </recommendedName>
    <alternativeName>
        <fullName evidence="6">GTP-binding protein HflX</fullName>
    </alternativeName>
</protein>
<evidence type="ECO:0000256" key="5">
    <source>
        <dbReference type="ARBA" id="ARBA00023134"/>
    </source>
</evidence>
<dbReference type="InterPro" id="IPR042108">
    <property type="entry name" value="GTPase_HflX_N_sf"/>
</dbReference>
<dbReference type="InterPro" id="IPR025121">
    <property type="entry name" value="GTPase_HflX_N"/>
</dbReference>
<dbReference type="HAMAP" id="MF_00900">
    <property type="entry name" value="GTPase_HflX"/>
    <property type="match status" value="1"/>
</dbReference>
<keyword evidence="4 8" id="KW-0460">Magnesium</keyword>
<evidence type="ECO:0000256" key="4">
    <source>
        <dbReference type="ARBA" id="ARBA00022842"/>
    </source>
</evidence>
<evidence type="ECO:0000256" key="6">
    <source>
        <dbReference type="HAMAP-Rule" id="MF_00900"/>
    </source>
</evidence>
<dbReference type="Pfam" id="PF13167">
    <property type="entry name" value="GTP-bdg_N"/>
    <property type="match status" value="1"/>
</dbReference>
<dbReference type="OrthoDB" id="9812272at2"/>
<comment type="caution">
    <text evidence="9">The sequence shown here is derived from an EMBL/GenBank/DDBJ whole genome shotgun (WGS) entry which is preliminary data.</text>
</comment>
<dbReference type="FunFam" id="3.40.50.11060:FF:000001">
    <property type="entry name" value="GTPase HflX"/>
    <property type="match status" value="1"/>
</dbReference>
<keyword evidence="1 6" id="KW-0963">Cytoplasm</keyword>
<comment type="function">
    <text evidence="6">GTPase that associates with the 50S ribosomal subunit and may have a role during protein synthesis or ribosome biogenesis.</text>
</comment>
<dbReference type="PROSITE" id="PS51705">
    <property type="entry name" value="G_HFLX"/>
    <property type="match status" value="1"/>
</dbReference>
<feature type="binding site" evidence="8">
    <location>
        <position position="234"/>
    </location>
    <ligand>
        <name>Mg(2+)</name>
        <dbReference type="ChEBI" id="CHEBI:18420"/>
    </ligand>
</feature>
<dbReference type="SUPFAM" id="SSF52540">
    <property type="entry name" value="P-loop containing nucleoside triphosphate hydrolases"/>
    <property type="match status" value="1"/>
</dbReference>
<organism evidence="9 10">
    <name type="scientific">Listeria booriae</name>
    <dbReference type="NCBI Taxonomy" id="1552123"/>
    <lineage>
        <taxon>Bacteria</taxon>
        <taxon>Bacillati</taxon>
        <taxon>Bacillota</taxon>
        <taxon>Bacilli</taxon>
        <taxon>Bacillales</taxon>
        <taxon>Listeriaceae</taxon>
        <taxon>Listeria</taxon>
    </lineage>
</organism>
<dbReference type="CDD" id="cd01878">
    <property type="entry name" value="HflX"/>
    <property type="match status" value="1"/>
</dbReference>
<proteinExistence type="inferred from homology"/>
<dbReference type="Gene3D" id="6.10.250.2860">
    <property type="match status" value="1"/>
</dbReference>
<dbReference type="InterPro" id="IPR032305">
    <property type="entry name" value="GTP-bd_M"/>
</dbReference>
<dbReference type="Pfam" id="PF16360">
    <property type="entry name" value="GTP-bdg_M"/>
    <property type="match status" value="1"/>
</dbReference>
<sequence length="425" mass="48229">MTRTAILVGITMNQANFDYSMEELANLAEANLIEPVGVITQKIDRTNKATYVGKGKVDEIKGLADYEDVDLVIFNDELSPSQIRNLEELLEIEVMDRTRLILDIFADRAKTREAQLQVQVARLKYELPRVVGQGEGMDQQSGKGGLKNRGAGETKLEMDRRRIKQQISQLNKELDGLVAERQVQRRQRQKNEIPIVSLVGYTNAGKSTIMNAMVSAHSTSTHKQVFEKDMLFATLETSVREIILPDKKQFLLTDTVGFVSKLPHHLVKAFRSTLEEAAMADVLIHVVDVSHEHFQAMMQTTEETLAEMDVVDIPVIYAFNKADMALNTMYPRREGDTLYMSAKEQEGLDILVQMITEHVFGDYEVVTLHVPFERGDVISYLNEHAEVLETAYEEEGTRIKVNAKQADRMKFNAFIEKETQIEDES</sequence>
<dbReference type="PANTHER" id="PTHR10229">
    <property type="entry name" value="GTP-BINDING PROTEIN HFLX"/>
    <property type="match status" value="1"/>
</dbReference>
<feature type="binding site" evidence="8">
    <location>
        <position position="207"/>
    </location>
    <ligand>
        <name>Mg(2+)</name>
        <dbReference type="ChEBI" id="CHEBI:18420"/>
    </ligand>
</feature>
<evidence type="ECO:0000313" key="10">
    <source>
        <dbReference type="Proteomes" id="UP000029844"/>
    </source>
</evidence>
<evidence type="ECO:0000256" key="8">
    <source>
        <dbReference type="PIRSR" id="PIRSR006809-2"/>
    </source>
</evidence>
<dbReference type="InterPro" id="IPR027417">
    <property type="entry name" value="P-loop_NTPase"/>
</dbReference>
<dbReference type="Gene3D" id="3.40.50.11060">
    <property type="entry name" value="GTPase HflX, N-terminal domain"/>
    <property type="match status" value="1"/>
</dbReference>
<dbReference type="STRING" id="1552123.EP57_09790"/>
<name>A0A099W760_9LIST</name>
<reference evidence="9 10" key="1">
    <citation type="submission" date="2014-05" db="EMBL/GenBank/DDBJ databases">
        <title>Novel Listeriaceae from food processing environments.</title>
        <authorList>
            <person name="den Bakker H.C."/>
        </authorList>
    </citation>
    <scope>NUCLEOTIDE SEQUENCE [LARGE SCALE GENOMIC DNA]</scope>
    <source>
        <strain evidence="9 10">FSL A5-0281</strain>
    </source>
</reference>
<dbReference type="GO" id="GO:0005525">
    <property type="term" value="F:GTP binding"/>
    <property type="evidence" value="ECO:0007669"/>
    <property type="project" value="UniProtKB-UniRule"/>
</dbReference>
<comment type="subunit">
    <text evidence="6">Monomer. Associates with the 50S ribosomal subunit.</text>
</comment>
<dbReference type="Proteomes" id="UP000029844">
    <property type="component" value="Unassembled WGS sequence"/>
</dbReference>
<dbReference type="AlphaFoldDB" id="A0A099W760"/>
<dbReference type="eggNOG" id="COG2262">
    <property type="taxonomic scope" value="Bacteria"/>
</dbReference>
<evidence type="ECO:0000313" key="9">
    <source>
        <dbReference type="EMBL" id="KGL40837.1"/>
    </source>
</evidence>